<dbReference type="EMBL" id="CP044399">
    <property type="protein sequence ID" value="QFI37379.1"/>
    <property type="molecule type" value="Genomic_DNA"/>
</dbReference>
<reference evidence="1 2" key="1">
    <citation type="submission" date="2019-09" db="EMBL/GenBank/DDBJ databases">
        <title>Hybrid Assembly of the complete Genome of the Deep-Sea Bacterium Moritella marina from long Nanopore and Illumina reads.</title>
        <authorList>
            <person name="Magin S."/>
            <person name="Georgoulis A."/>
            <person name="Papadimitriou K."/>
            <person name="Iliakis G."/>
            <person name="Vorgias C.E."/>
        </authorList>
    </citation>
    <scope>NUCLEOTIDE SEQUENCE [LARGE SCALE GENOMIC DNA]</scope>
    <source>
        <strain evidence="1 2">MP-1</strain>
    </source>
</reference>
<dbReference type="OrthoDB" id="5405751at2"/>
<keyword evidence="1" id="KW-0436">Ligase</keyword>
<dbReference type="KEGG" id="mmaa:FR932_05820"/>
<gene>
    <name evidence="1" type="ORF">FR932_05820</name>
</gene>
<dbReference type="Gene3D" id="2.10.290.10">
    <property type="entry name" value="YfgJ-like"/>
    <property type="match status" value="1"/>
</dbReference>
<keyword evidence="2" id="KW-1185">Reference proteome</keyword>
<name>A0A5J6WH22_MORMI</name>
<dbReference type="SUPFAM" id="SSF161187">
    <property type="entry name" value="YfgJ-like"/>
    <property type="match status" value="1"/>
</dbReference>
<dbReference type="InterPro" id="IPR010807">
    <property type="entry name" value="YfgJ-like"/>
</dbReference>
<dbReference type="AlphaFoldDB" id="A0A5J6WH22"/>
<dbReference type="Pfam" id="PF07191">
    <property type="entry name" value="Zn_ribbon_6"/>
    <property type="match status" value="1"/>
</dbReference>
<dbReference type="Proteomes" id="UP000327424">
    <property type="component" value="Chromosome"/>
</dbReference>
<dbReference type="GO" id="GO:0016874">
    <property type="term" value="F:ligase activity"/>
    <property type="evidence" value="ECO:0007669"/>
    <property type="project" value="UniProtKB-KW"/>
</dbReference>
<dbReference type="RefSeq" id="WP_081588303.1">
    <property type="nucleotide sequence ID" value="NZ_ALOE01000004.1"/>
</dbReference>
<evidence type="ECO:0000313" key="2">
    <source>
        <dbReference type="Proteomes" id="UP000327424"/>
    </source>
</evidence>
<dbReference type="InterPro" id="IPR029037">
    <property type="entry name" value="DUF1407/YfgJ-like_sf"/>
</dbReference>
<proteinExistence type="predicted"/>
<organism evidence="1 2">
    <name type="scientific">Moritella marina ATCC 15381</name>
    <dbReference type="NCBI Taxonomy" id="1202962"/>
    <lineage>
        <taxon>Bacteria</taxon>
        <taxon>Pseudomonadati</taxon>
        <taxon>Pseudomonadota</taxon>
        <taxon>Gammaproteobacteria</taxon>
        <taxon>Alteromonadales</taxon>
        <taxon>Moritellaceae</taxon>
        <taxon>Moritella</taxon>
    </lineage>
</organism>
<accession>A0A5J6WH22</accession>
<sequence>MSNTNSNENNCNQCHEPLAWKAGLYHCVSCNQDYKKISFCPDCNAELEKLQACGATNYFCNTCHSLKSKSRVSHQFKSCTS</sequence>
<evidence type="ECO:0000313" key="1">
    <source>
        <dbReference type="EMBL" id="QFI37379.1"/>
    </source>
</evidence>
<protein>
    <submittedName>
        <fullName evidence="1">DNA ligase</fullName>
    </submittedName>
</protein>